<evidence type="ECO:0000259" key="9">
    <source>
        <dbReference type="SMART" id="SM00471"/>
    </source>
</evidence>
<dbReference type="Pfam" id="PF01743">
    <property type="entry name" value="PolyA_pol"/>
    <property type="match status" value="1"/>
</dbReference>
<dbReference type="SMART" id="SM00471">
    <property type="entry name" value="HDc"/>
    <property type="match status" value="1"/>
</dbReference>
<keyword evidence="8" id="KW-0694">RNA-binding</keyword>
<evidence type="ECO:0000256" key="5">
    <source>
        <dbReference type="ARBA" id="ARBA00022723"/>
    </source>
</evidence>
<dbReference type="InterPro" id="IPR050264">
    <property type="entry name" value="Bact_CCA-adding_enz_type3_sf"/>
</dbReference>
<dbReference type="Gene3D" id="1.10.246.80">
    <property type="match status" value="1"/>
</dbReference>
<evidence type="ECO:0000313" key="10">
    <source>
        <dbReference type="EMBL" id="MBF4802945.1"/>
    </source>
</evidence>
<evidence type="ECO:0000256" key="6">
    <source>
        <dbReference type="ARBA" id="ARBA00022741"/>
    </source>
</evidence>
<comment type="similarity">
    <text evidence="8">Belongs to the tRNA nucleotidyltransferase/poly(A) polymerase family.</text>
</comment>
<protein>
    <submittedName>
        <fullName evidence="10">HD domain-containing protein</fullName>
    </submittedName>
</protein>
<evidence type="ECO:0000256" key="4">
    <source>
        <dbReference type="ARBA" id="ARBA00022695"/>
    </source>
</evidence>
<dbReference type="GO" id="GO:0016779">
    <property type="term" value="F:nucleotidyltransferase activity"/>
    <property type="evidence" value="ECO:0007669"/>
    <property type="project" value="UniProtKB-KW"/>
</dbReference>
<evidence type="ECO:0000256" key="3">
    <source>
        <dbReference type="ARBA" id="ARBA00022694"/>
    </source>
</evidence>
<dbReference type="CDD" id="cd05398">
    <property type="entry name" value="NT_ClassII-CCAase"/>
    <property type="match status" value="1"/>
</dbReference>
<dbReference type="InterPro" id="IPR043519">
    <property type="entry name" value="NT_sf"/>
</dbReference>
<dbReference type="GO" id="GO:0008033">
    <property type="term" value="P:tRNA processing"/>
    <property type="evidence" value="ECO:0007669"/>
    <property type="project" value="UniProtKB-KW"/>
</dbReference>
<evidence type="ECO:0000256" key="7">
    <source>
        <dbReference type="ARBA" id="ARBA00022842"/>
    </source>
</evidence>
<dbReference type="CDD" id="cd00077">
    <property type="entry name" value="HDc"/>
    <property type="match status" value="1"/>
</dbReference>
<dbReference type="SUPFAM" id="SSF81301">
    <property type="entry name" value="Nucleotidyltransferase"/>
    <property type="match status" value="1"/>
</dbReference>
<organism evidence="10 11">
    <name type="scientific">Lancefieldella parvula</name>
    <dbReference type="NCBI Taxonomy" id="1382"/>
    <lineage>
        <taxon>Bacteria</taxon>
        <taxon>Bacillati</taxon>
        <taxon>Actinomycetota</taxon>
        <taxon>Coriobacteriia</taxon>
        <taxon>Coriobacteriales</taxon>
        <taxon>Atopobiaceae</taxon>
        <taxon>Lancefieldella</taxon>
    </lineage>
</organism>
<dbReference type="SUPFAM" id="SSF81891">
    <property type="entry name" value="Poly A polymerase C-terminal region-like"/>
    <property type="match status" value="1"/>
</dbReference>
<dbReference type="Proteomes" id="UP000787322">
    <property type="component" value="Unassembled WGS sequence"/>
</dbReference>
<dbReference type="GO" id="GO:0046872">
    <property type="term" value="F:metal ion binding"/>
    <property type="evidence" value="ECO:0007669"/>
    <property type="project" value="UniProtKB-KW"/>
</dbReference>
<keyword evidence="6" id="KW-0547">Nucleotide-binding</keyword>
<dbReference type="Gene3D" id="3.30.460.10">
    <property type="entry name" value="Beta Polymerase, domain 2"/>
    <property type="match status" value="1"/>
</dbReference>
<evidence type="ECO:0000256" key="2">
    <source>
        <dbReference type="ARBA" id="ARBA00022679"/>
    </source>
</evidence>
<evidence type="ECO:0000313" key="11">
    <source>
        <dbReference type="Proteomes" id="UP000787322"/>
    </source>
</evidence>
<keyword evidence="3" id="KW-0819">tRNA processing</keyword>
<feature type="domain" description="HD/PDEase" evidence="9">
    <location>
        <begin position="277"/>
        <end position="369"/>
    </location>
</feature>
<dbReference type="NCBIfam" id="TIGR00277">
    <property type="entry name" value="HDIG"/>
    <property type="match status" value="1"/>
</dbReference>
<keyword evidence="4" id="KW-0548">Nucleotidyltransferase</keyword>
<keyword evidence="2 8" id="KW-0808">Transferase</keyword>
<gene>
    <name evidence="10" type="ORF">HXK24_03870</name>
</gene>
<evidence type="ECO:0000256" key="1">
    <source>
        <dbReference type="ARBA" id="ARBA00001946"/>
    </source>
</evidence>
<name>A0A9D5X609_9ACTN</name>
<evidence type="ECO:0000256" key="8">
    <source>
        <dbReference type="RuleBase" id="RU003953"/>
    </source>
</evidence>
<dbReference type="InterPro" id="IPR002646">
    <property type="entry name" value="PolA_pol_head_dom"/>
</dbReference>
<dbReference type="PANTHER" id="PTHR46173">
    <property type="entry name" value="CCA TRNA NUCLEOTIDYLTRANSFERASE 1, MITOCHONDRIAL"/>
    <property type="match status" value="1"/>
</dbReference>
<comment type="cofactor">
    <cofactor evidence="1">
        <name>Mg(2+)</name>
        <dbReference type="ChEBI" id="CHEBI:18420"/>
    </cofactor>
</comment>
<dbReference type="Pfam" id="PF01966">
    <property type="entry name" value="HD"/>
    <property type="match status" value="1"/>
</dbReference>
<dbReference type="Pfam" id="PF12627">
    <property type="entry name" value="PolyA_pol_RNAbd"/>
    <property type="match status" value="1"/>
</dbReference>
<dbReference type="AlphaFoldDB" id="A0A9D5X609"/>
<dbReference type="GO" id="GO:0000166">
    <property type="term" value="F:nucleotide binding"/>
    <property type="evidence" value="ECO:0007669"/>
    <property type="project" value="UniProtKB-KW"/>
</dbReference>
<comment type="caution">
    <text evidence="10">The sequence shown here is derived from an EMBL/GenBank/DDBJ whole genome shotgun (WGS) entry which is preliminary data.</text>
</comment>
<keyword evidence="7" id="KW-0460">Magnesium</keyword>
<dbReference type="EMBL" id="JABZGU010000074">
    <property type="protein sequence ID" value="MBF4802945.1"/>
    <property type="molecule type" value="Genomic_DNA"/>
</dbReference>
<dbReference type="GO" id="GO:0000049">
    <property type="term" value="F:tRNA binding"/>
    <property type="evidence" value="ECO:0007669"/>
    <property type="project" value="TreeGrafter"/>
</dbReference>
<dbReference type="InterPro" id="IPR006674">
    <property type="entry name" value="HD_domain"/>
</dbReference>
<dbReference type="InterPro" id="IPR032828">
    <property type="entry name" value="PolyA_RNA-bd"/>
</dbReference>
<proteinExistence type="inferred from homology"/>
<keyword evidence="5" id="KW-0479">Metal-binding</keyword>
<dbReference type="InterPro" id="IPR006675">
    <property type="entry name" value="HDIG_dom"/>
</dbReference>
<dbReference type="PANTHER" id="PTHR46173:SF1">
    <property type="entry name" value="CCA TRNA NUCLEOTIDYLTRANSFERASE 1, MITOCHONDRIAL"/>
    <property type="match status" value="1"/>
</dbReference>
<sequence length="492" mass="53830">MTCEGCILFPSATAEGMAMSIQKNGSSPCLSRPVNLQIPTYALRALEILEDAGFEAWIVGGWVRDALRGSFAHDIDITTSATWQQSKATFVAAGIPVHETGIAYGTVTAVVEKHPIEVTTYRCDGEYLDGRRPDSVQFVSCIEKDLARRDFTINAMAYHPKRGLLDLYGGQEDLSARVIRAVGEPKVRFTEDALRMLRALRFACRLSFSIEEKTHQALTECALLLSQVASERIGSEVAQIVEAGHIAHAIKLGFPVLTVAIPELLPLQNFDQRSPYHAYDVLEHTARVCSAAEALTAGCATPALRWAALLHDIAKPEMFSVDADGRGHFYGHPEKGAIVAKVLLKRLALSQHLSNEVCALVALHDYDVDVTTSSLRHMVALLAEASKSDGIALAYDLLTLKQADALAKANPYRSYAVTLEAMRTLLLHEVKRGIAQRPQELCVSGAEIMEVLSLQPGPAVGVYQRKLFELYLAGQVENRKEDLLAILAQGNW</sequence>
<dbReference type="InterPro" id="IPR003607">
    <property type="entry name" value="HD/PDEase_dom"/>
</dbReference>
<reference evidence="10" key="1">
    <citation type="submission" date="2020-04" db="EMBL/GenBank/DDBJ databases">
        <title>Deep metagenomics examines the oral microbiome during advanced dental caries in children, revealing novel taxa and co-occurrences with host molecules.</title>
        <authorList>
            <person name="Baker J.L."/>
            <person name="Morton J.T."/>
            <person name="Dinis M."/>
            <person name="Alvarez R."/>
            <person name="Tran N.C."/>
            <person name="Knight R."/>
            <person name="Edlund A."/>
        </authorList>
    </citation>
    <scope>NUCLEOTIDE SEQUENCE</scope>
    <source>
        <strain evidence="10">JCVI_3_bin.11</strain>
    </source>
</reference>
<accession>A0A9D5X609</accession>
<dbReference type="Gene3D" id="1.10.3090.10">
    <property type="entry name" value="cca-adding enzyme, domain 2"/>
    <property type="match status" value="1"/>
</dbReference>